<organism evidence="1 2">
    <name type="scientific">Salipiger pallidus</name>
    <dbReference type="NCBI Taxonomy" id="1775170"/>
    <lineage>
        <taxon>Bacteria</taxon>
        <taxon>Pseudomonadati</taxon>
        <taxon>Pseudomonadota</taxon>
        <taxon>Alphaproteobacteria</taxon>
        <taxon>Rhodobacterales</taxon>
        <taxon>Roseobacteraceae</taxon>
        <taxon>Salipiger</taxon>
    </lineage>
</organism>
<gene>
    <name evidence="1" type="ORF">GCM10011415_17140</name>
</gene>
<dbReference type="Proteomes" id="UP000617145">
    <property type="component" value="Unassembled WGS sequence"/>
</dbReference>
<keyword evidence="2" id="KW-1185">Reference proteome</keyword>
<dbReference type="EMBL" id="BMJV01000003">
    <property type="protein sequence ID" value="GGG70170.1"/>
    <property type="molecule type" value="Genomic_DNA"/>
</dbReference>
<name>A0A8J3EG19_9RHOB</name>
<accession>A0A8J3EG19</accession>
<sequence>MLHGGNVEAPEVEQLEHVRIGQKVAQVRRVGLASGHLDQMRVTVTGRQLDDTQPVPLMVEAHGLAVDGDDRAEVEAVRQIAFVQMVCHGSDPFHSPAGSALDIGRSDPARNWGRVPKLATFGPNEAANVVRFGRNVA</sequence>
<proteinExistence type="predicted"/>
<evidence type="ECO:0000313" key="2">
    <source>
        <dbReference type="Proteomes" id="UP000617145"/>
    </source>
</evidence>
<protein>
    <submittedName>
        <fullName evidence="1">Uncharacterized protein</fullName>
    </submittedName>
</protein>
<reference evidence="1" key="2">
    <citation type="submission" date="2020-09" db="EMBL/GenBank/DDBJ databases">
        <authorList>
            <person name="Sun Q."/>
            <person name="Zhou Y."/>
        </authorList>
    </citation>
    <scope>NUCLEOTIDE SEQUENCE</scope>
    <source>
        <strain evidence="1">CGMCC 1.15762</strain>
    </source>
</reference>
<reference evidence="1" key="1">
    <citation type="journal article" date="2014" name="Int. J. Syst. Evol. Microbiol.">
        <title>Complete genome sequence of Corynebacterium casei LMG S-19264T (=DSM 44701T), isolated from a smear-ripened cheese.</title>
        <authorList>
            <consortium name="US DOE Joint Genome Institute (JGI-PGF)"/>
            <person name="Walter F."/>
            <person name="Albersmeier A."/>
            <person name="Kalinowski J."/>
            <person name="Ruckert C."/>
        </authorList>
    </citation>
    <scope>NUCLEOTIDE SEQUENCE</scope>
    <source>
        <strain evidence="1">CGMCC 1.15762</strain>
    </source>
</reference>
<dbReference type="AlphaFoldDB" id="A0A8J3EG19"/>
<evidence type="ECO:0000313" key="1">
    <source>
        <dbReference type="EMBL" id="GGG70170.1"/>
    </source>
</evidence>
<comment type="caution">
    <text evidence="1">The sequence shown here is derived from an EMBL/GenBank/DDBJ whole genome shotgun (WGS) entry which is preliminary data.</text>
</comment>